<feature type="compositionally biased region" description="Basic and acidic residues" evidence="1">
    <location>
        <begin position="89"/>
        <end position="107"/>
    </location>
</feature>
<reference evidence="2 3" key="1">
    <citation type="submission" date="2020-10" db="EMBL/GenBank/DDBJ databases">
        <title>Plant Genome Project.</title>
        <authorList>
            <person name="Zhang R.-G."/>
        </authorList>
    </citation>
    <scope>NUCLEOTIDE SEQUENCE [LARGE SCALE GENOMIC DNA]</scope>
    <source>
        <strain evidence="2">FAFU-HL-1</strain>
        <tissue evidence="2">Leaf</tissue>
    </source>
</reference>
<dbReference type="EMBL" id="JADGMS010000001">
    <property type="protein sequence ID" value="KAF9690044.1"/>
    <property type="molecule type" value="Genomic_DNA"/>
</dbReference>
<dbReference type="OrthoDB" id="2262048at2759"/>
<evidence type="ECO:0000313" key="3">
    <source>
        <dbReference type="Proteomes" id="UP000657918"/>
    </source>
</evidence>
<evidence type="ECO:0000256" key="1">
    <source>
        <dbReference type="SAM" id="MobiDB-lite"/>
    </source>
</evidence>
<dbReference type="AlphaFoldDB" id="A0A835TLV4"/>
<sequence length="166" mass="18052">MIYSSLKPCVVIFQGSIAIGSHSDCSHATVRQQKKGLLMAKAHRAGRNSTEFLLVTRLPLSSCSLSSEAATHDPSPSTPCLSHSTSLGKTERGRERERVGRKTMEESKGLKKVMSACDVEALKKCLEENKGDYVKCQSQIEAFKSSCSLNKQSPSTTSLDPQTKTT</sequence>
<gene>
    <name evidence="2" type="ORF">SADUNF_Sadunf01G0154900</name>
</gene>
<keyword evidence="3" id="KW-1185">Reference proteome</keyword>
<feature type="region of interest" description="Disordered" evidence="1">
    <location>
        <begin position="66"/>
        <end position="107"/>
    </location>
</feature>
<feature type="compositionally biased region" description="Polar residues" evidence="1">
    <location>
        <begin position="66"/>
        <end position="87"/>
    </location>
</feature>
<dbReference type="PANTHER" id="PTHR36856:SF1">
    <property type="entry name" value="OS07G0175200 PROTEIN"/>
    <property type="match status" value="1"/>
</dbReference>
<organism evidence="2 3">
    <name type="scientific">Salix dunnii</name>
    <dbReference type="NCBI Taxonomy" id="1413687"/>
    <lineage>
        <taxon>Eukaryota</taxon>
        <taxon>Viridiplantae</taxon>
        <taxon>Streptophyta</taxon>
        <taxon>Embryophyta</taxon>
        <taxon>Tracheophyta</taxon>
        <taxon>Spermatophyta</taxon>
        <taxon>Magnoliopsida</taxon>
        <taxon>eudicotyledons</taxon>
        <taxon>Gunneridae</taxon>
        <taxon>Pentapetalae</taxon>
        <taxon>rosids</taxon>
        <taxon>fabids</taxon>
        <taxon>Malpighiales</taxon>
        <taxon>Salicaceae</taxon>
        <taxon>Saliceae</taxon>
        <taxon>Salix</taxon>
    </lineage>
</organism>
<name>A0A835TLV4_9ROSI</name>
<protein>
    <submittedName>
        <fullName evidence="2">Uncharacterized protein</fullName>
    </submittedName>
</protein>
<dbReference type="PANTHER" id="PTHR36856">
    <property type="entry name" value="OS07G0175200 PROTEIN"/>
    <property type="match status" value="1"/>
</dbReference>
<evidence type="ECO:0000313" key="2">
    <source>
        <dbReference type="EMBL" id="KAF9690044.1"/>
    </source>
</evidence>
<dbReference type="Proteomes" id="UP000657918">
    <property type="component" value="Unassembled WGS sequence"/>
</dbReference>
<proteinExistence type="predicted"/>
<accession>A0A835TLV4</accession>
<comment type="caution">
    <text evidence="2">The sequence shown here is derived from an EMBL/GenBank/DDBJ whole genome shotgun (WGS) entry which is preliminary data.</text>
</comment>